<name>A0A0C9U411_PAXIN</name>
<evidence type="ECO:0000313" key="3">
    <source>
        <dbReference type="Proteomes" id="UP000053647"/>
    </source>
</evidence>
<gene>
    <name evidence="2" type="ORF">PAXINDRAFT_181135</name>
</gene>
<organism evidence="2 3">
    <name type="scientific">Paxillus involutus ATCC 200175</name>
    <dbReference type="NCBI Taxonomy" id="664439"/>
    <lineage>
        <taxon>Eukaryota</taxon>
        <taxon>Fungi</taxon>
        <taxon>Dikarya</taxon>
        <taxon>Basidiomycota</taxon>
        <taxon>Agaricomycotina</taxon>
        <taxon>Agaricomycetes</taxon>
        <taxon>Agaricomycetidae</taxon>
        <taxon>Boletales</taxon>
        <taxon>Paxilineae</taxon>
        <taxon>Paxillaceae</taxon>
        <taxon>Paxillus</taxon>
    </lineage>
</organism>
<dbReference type="HOGENOM" id="CLU_1886411_0_0_1"/>
<evidence type="ECO:0000313" key="2">
    <source>
        <dbReference type="EMBL" id="KIJ14011.1"/>
    </source>
</evidence>
<feature type="compositionally biased region" description="Basic and acidic residues" evidence="1">
    <location>
        <begin position="124"/>
        <end position="135"/>
    </location>
</feature>
<dbReference type="AlphaFoldDB" id="A0A0C9U411"/>
<evidence type="ECO:0000256" key="1">
    <source>
        <dbReference type="SAM" id="MobiDB-lite"/>
    </source>
</evidence>
<protein>
    <submittedName>
        <fullName evidence="2">Uncharacterized protein</fullName>
    </submittedName>
</protein>
<reference evidence="2 3" key="1">
    <citation type="submission" date="2014-06" db="EMBL/GenBank/DDBJ databases">
        <authorList>
            <consortium name="DOE Joint Genome Institute"/>
            <person name="Kuo A."/>
            <person name="Kohler A."/>
            <person name="Nagy L.G."/>
            <person name="Floudas D."/>
            <person name="Copeland A."/>
            <person name="Barry K.W."/>
            <person name="Cichocki N."/>
            <person name="Veneault-Fourrey C."/>
            <person name="LaButti K."/>
            <person name="Lindquist E.A."/>
            <person name="Lipzen A."/>
            <person name="Lundell T."/>
            <person name="Morin E."/>
            <person name="Murat C."/>
            <person name="Sun H."/>
            <person name="Tunlid A."/>
            <person name="Henrissat B."/>
            <person name="Grigoriev I.V."/>
            <person name="Hibbett D.S."/>
            <person name="Martin F."/>
            <person name="Nordberg H.P."/>
            <person name="Cantor M.N."/>
            <person name="Hua S.X."/>
        </authorList>
    </citation>
    <scope>NUCLEOTIDE SEQUENCE [LARGE SCALE GENOMIC DNA]</scope>
    <source>
        <strain evidence="2 3">ATCC 200175</strain>
    </source>
</reference>
<sequence length="135" mass="14882">MPELEVHPSARLPYPRLHQNAYVPDPREEDGIRSSAVKIARFTDTSLLPERHPHQAWMKEPVSTAAEELRVLARLGKAAVGDHIATEQTGAVEARVGGSCHRSIDTGEHDEFRSPGREGLTAGSKDRDNESKELP</sequence>
<dbReference type="EMBL" id="KN819346">
    <property type="protein sequence ID" value="KIJ14011.1"/>
    <property type="molecule type" value="Genomic_DNA"/>
</dbReference>
<dbReference type="Proteomes" id="UP000053647">
    <property type="component" value="Unassembled WGS sequence"/>
</dbReference>
<feature type="compositionally biased region" description="Basic and acidic residues" evidence="1">
    <location>
        <begin position="102"/>
        <end position="116"/>
    </location>
</feature>
<keyword evidence="3" id="KW-1185">Reference proteome</keyword>
<proteinExistence type="predicted"/>
<feature type="region of interest" description="Disordered" evidence="1">
    <location>
        <begin position="96"/>
        <end position="135"/>
    </location>
</feature>
<reference evidence="3" key="2">
    <citation type="submission" date="2015-01" db="EMBL/GenBank/DDBJ databases">
        <title>Evolutionary Origins and Diversification of the Mycorrhizal Mutualists.</title>
        <authorList>
            <consortium name="DOE Joint Genome Institute"/>
            <consortium name="Mycorrhizal Genomics Consortium"/>
            <person name="Kohler A."/>
            <person name="Kuo A."/>
            <person name="Nagy L.G."/>
            <person name="Floudas D."/>
            <person name="Copeland A."/>
            <person name="Barry K.W."/>
            <person name="Cichocki N."/>
            <person name="Veneault-Fourrey C."/>
            <person name="LaButti K."/>
            <person name="Lindquist E.A."/>
            <person name="Lipzen A."/>
            <person name="Lundell T."/>
            <person name="Morin E."/>
            <person name="Murat C."/>
            <person name="Riley R."/>
            <person name="Ohm R."/>
            <person name="Sun H."/>
            <person name="Tunlid A."/>
            <person name="Henrissat B."/>
            <person name="Grigoriev I.V."/>
            <person name="Hibbett D.S."/>
            <person name="Martin F."/>
        </authorList>
    </citation>
    <scope>NUCLEOTIDE SEQUENCE [LARGE SCALE GENOMIC DNA]</scope>
    <source>
        <strain evidence="3">ATCC 200175</strain>
    </source>
</reference>
<accession>A0A0C9U411</accession>